<proteinExistence type="predicted"/>
<evidence type="ECO:0000256" key="5">
    <source>
        <dbReference type="ARBA" id="ARBA00022840"/>
    </source>
</evidence>
<dbReference type="SUPFAM" id="SSF56112">
    <property type="entry name" value="Protein kinase-like (PK-like)"/>
    <property type="match status" value="1"/>
</dbReference>
<dbReference type="PROSITE" id="PS00108">
    <property type="entry name" value="PROTEIN_KINASE_ST"/>
    <property type="match status" value="1"/>
</dbReference>
<accession>A0A061QNN2</accession>
<keyword evidence="5 7" id="KW-0067">ATP-binding</keyword>
<organism evidence="10">
    <name type="scientific">Tetraselmis sp. GSL018</name>
    <dbReference type="NCBI Taxonomy" id="582737"/>
    <lineage>
        <taxon>Eukaryota</taxon>
        <taxon>Viridiplantae</taxon>
        <taxon>Chlorophyta</taxon>
        <taxon>core chlorophytes</taxon>
        <taxon>Chlorodendrophyceae</taxon>
        <taxon>Chlorodendrales</taxon>
        <taxon>Chlorodendraceae</taxon>
        <taxon>Tetraselmis</taxon>
    </lineage>
</organism>
<dbReference type="InterPro" id="IPR008271">
    <property type="entry name" value="Ser/Thr_kinase_AS"/>
</dbReference>
<feature type="cross-link" description="Glycyl lysine isopeptide (Lys-Gly) (interchain with G-Cter in SUMO2)" evidence="8">
    <location>
        <position position="170"/>
    </location>
</feature>
<gene>
    <name evidence="10" type="ORF">TSPGSL018_23877</name>
</gene>
<feature type="active site" description="Proton acceptor" evidence="6">
    <location>
        <position position="168"/>
    </location>
</feature>
<evidence type="ECO:0000256" key="2">
    <source>
        <dbReference type="ARBA" id="ARBA00022679"/>
    </source>
</evidence>
<sequence>RFRFSAAEGTLCVLSQNLLPAQPRKHKLFPLLERCATDYEIISFLSVLSHRSVCTARCKYSGQTVCLKVYNKKKLSNESRGFQMSLRQVYREVRNFGKVTGHENIVLLFCAFENDAAVVLVQEWDPLFASLTTTFQWQRAKPNVVANLASGMLLALRRLHSLNVLHGDLKPDNVLCNSKTGEVKVLDFGLSLDLSRETPSFPTGTLPYCEPEVVYSLLLAPNSEAQRCLQHRFSSKASLKSDIWSLGVIVFELSTGILPFDSMIKQKCIELIVYSDVQSNCELTGLQEQFINRALTKDPERRPSAEQLAADEFLQPKRLSQIWQKFHESISCHSLQDTCVPKLCGPYNQL</sequence>
<evidence type="ECO:0000256" key="4">
    <source>
        <dbReference type="ARBA" id="ARBA00022777"/>
    </source>
</evidence>
<dbReference type="Pfam" id="PF00069">
    <property type="entry name" value="Pkinase"/>
    <property type="match status" value="1"/>
</dbReference>
<evidence type="ECO:0000256" key="1">
    <source>
        <dbReference type="ARBA" id="ARBA00022527"/>
    </source>
</evidence>
<keyword evidence="3 7" id="KW-0547">Nucleotide-binding</keyword>
<dbReference type="AlphaFoldDB" id="A0A061QNN2"/>
<evidence type="ECO:0000256" key="3">
    <source>
        <dbReference type="ARBA" id="ARBA00022741"/>
    </source>
</evidence>
<feature type="binding site" evidence="7">
    <location>
        <position position="187"/>
    </location>
    <ligand>
        <name>ATP</name>
        <dbReference type="ChEBI" id="CHEBI:30616"/>
    </ligand>
</feature>
<dbReference type="GO" id="GO:0005524">
    <property type="term" value="F:ATP binding"/>
    <property type="evidence" value="ECO:0007669"/>
    <property type="project" value="UniProtKB-KW"/>
</dbReference>
<evidence type="ECO:0000256" key="7">
    <source>
        <dbReference type="PIRSR" id="PIRSR630616-2"/>
    </source>
</evidence>
<keyword evidence="2" id="KW-0808">Transferase</keyword>
<dbReference type="PANTHER" id="PTHR24350">
    <property type="entry name" value="SERINE/THREONINE-PROTEIN KINASE IAL-RELATED"/>
    <property type="match status" value="1"/>
</dbReference>
<feature type="non-terminal residue" evidence="10">
    <location>
        <position position="1"/>
    </location>
</feature>
<evidence type="ECO:0000256" key="8">
    <source>
        <dbReference type="PIRSR" id="PIRSR630616-3"/>
    </source>
</evidence>
<evidence type="ECO:0000256" key="6">
    <source>
        <dbReference type="PIRSR" id="PIRSR630616-1"/>
    </source>
</evidence>
<evidence type="ECO:0000313" key="10">
    <source>
        <dbReference type="EMBL" id="JAC62247.1"/>
    </source>
</evidence>
<dbReference type="Gene3D" id="1.10.510.10">
    <property type="entry name" value="Transferase(Phosphotransferase) domain 1"/>
    <property type="match status" value="1"/>
</dbReference>
<reference evidence="10" key="1">
    <citation type="submission" date="2014-05" db="EMBL/GenBank/DDBJ databases">
        <title>The transcriptome of the halophilic microalga Tetraselmis sp. GSL018 isolated from the Great Salt Lake, Utah.</title>
        <authorList>
            <person name="Jinkerson R.E."/>
            <person name="D'Adamo S."/>
            <person name="Posewitz M.C."/>
        </authorList>
    </citation>
    <scope>NUCLEOTIDE SEQUENCE</scope>
    <source>
        <strain evidence="10">GSL018</strain>
    </source>
</reference>
<dbReference type="SMART" id="SM00220">
    <property type="entry name" value="S_TKc"/>
    <property type="match status" value="1"/>
</dbReference>
<feature type="domain" description="Protein kinase" evidence="9">
    <location>
        <begin position="39"/>
        <end position="314"/>
    </location>
</feature>
<name>A0A061QNN2_9CHLO</name>
<dbReference type="EMBL" id="GBEZ01024775">
    <property type="protein sequence ID" value="JAC62247.1"/>
    <property type="molecule type" value="Transcribed_RNA"/>
</dbReference>
<protein>
    <submittedName>
        <fullName evidence="10">Aurora-like kinase</fullName>
    </submittedName>
</protein>
<dbReference type="Gene3D" id="3.30.200.20">
    <property type="entry name" value="Phosphorylase Kinase, domain 1"/>
    <property type="match status" value="1"/>
</dbReference>
<feature type="binding site" evidence="7">
    <location>
        <position position="68"/>
    </location>
    <ligand>
        <name>ATP</name>
        <dbReference type="ChEBI" id="CHEBI:30616"/>
    </ligand>
</feature>
<dbReference type="InterPro" id="IPR011009">
    <property type="entry name" value="Kinase-like_dom_sf"/>
</dbReference>
<dbReference type="InterPro" id="IPR030616">
    <property type="entry name" value="Aur-like"/>
</dbReference>
<evidence type="ECO:0000259" key="9">
    <source>
        <dbReference type="PROSITE" id="PS50011"/>
    </source>
</evidence>
<keyword evidence="4 10" id="KW-0418">Kinase</keyword>
<dbReference type="PROSITE" id="PS50011">
    <property type="entry name" value="PROTEIN_KINASE_DOM"/>
    <property type="match status" value="1"/>
</dbReference>
<dbReference type="InterPro" id="IPR000719">
    <property type="entry name" value="Prot_kinase_dom"/>
</dbReference>
<dbReference type="GO" id="GO:0004674">
    <property type="term" value="F:protein serine/threonine kinase activity"/>
    <property type="evidence" value="ECO:0007669"/>
    <property type="project" value="UniProtKB-KW"/>
</dbReference>
<keyword evidence="1" id="KW-0723">Serine/threonine-protein kinase</keyword>